<dbReference type="Pfam" id="PF12999">
    <property type="entry name" value="PRKCSH-like"/>
    <property type="match status" value="1"/>
</dbReference>
<feature type="region of interest" description="Disordered" evidence="1">
    <location>
        <begin position="638"/>
        <end position="668"/>
    </location>
</feature>
<feature type="domain" description="Glucosidase II beta subunit N-terminal" evidence="2">
    <location>
        <begin position="101"/>
        <end position="268"/>
    </location>
</feature>
<proteinExistence type="predicted"/>
<dbReference type="InterPro" id="IPR039794">
    <property type="entry name" value="Gtb1-like"/>
</dbReference>
<name>A0ABN9VB98_9DINO</name>
<evidence type="ECO:0000256" key="1">
    <source>
        <dbReference type="SAM" id="MobiDB-lite"/>
    </source>
</evidence>
<organism evidence="3 4">
    <name type="scientific">Prorocentrum cordatum</name>
    <dbReference type="NCBI Taxonomy" id="2364126"/>
    <lineage>
        <taxon>Eukaryota</taxon>
        <taxon>Sar</taxon>
        <taxon>Alveolata</taxon>
        <taxon>Dinophyceae</taxon>
        <taxon>Prorocentrales</taxon>
        <taxon>Prorocentraceae</taxon>
        <taxon>Prorocentrum</taxon>
    </lineage>
</organism>
<gene>
    <name evidence="3" type="ORF">PCOR1329_LOCUS56445</name>
</gene>
<feature type="region of interest" description="Disordered" evidence="1">
    <location>
        <begin position="281"/>
        <end position="300"/>
    </location>
</feature>
<feature type="region of interest" description="Disordered" evidence="1">
    <location>
        <begin position="408"/>
        <end position="456"/>
    </location>
</feature>
<dbReference type="EMBL" id="CAUYUJ010016948">
    <property type="protein sequence ID" value="CAK0870302.1"/>
    <property type="molecule type" value="Genomic_DNA"/>
</dbReference>
<sequence>MPTDGQTLSSYGESRYPRKALLRKVLGGKHARSDRFLFLVDCQPLQRIVCGHMDLLNNGCRPVMHRIVDNICEVSEIEVAQGLEDPWELQLTPLGLALAGLASAANLSPTLGVAPADAAKYSGKTFKCTAGVPAKEVTLPASAVNDLYCDCPDGSDEPGTGACAGQEKTLFFCPNKGSTARTIYASRVGDGICDCCDGSDEAALASLRPALACKNVCAEQGAREKEEMQRRMDSLKRGVAKREEIAAQAVNDRKTWQKDVERLQAELPDIEKFHEEAKAVADAERKKEDEAREAKRKLEEEENKDCSPACMWRQTGGCKPDGEREEAKDKTCTSTIPKGSSGFCDCDGDGVKAANEIGFDCAGAERRCCRHCKAPKDGQPSAAAAGEEAKEEKVVSEYTKWMDGAEKAMDKEEKDVGQPADTLSRDGAPPGDAQAAEVDRSGVVGPAGPSPGPTRGAKCNVATLVGEFMAEVASACATLIWAEVTKEEKVVSEYTKWMDGAEAAMGDEKAEQVAEETGGKDPQHVKKLIDTHYRKGIVWFKDTRVAEWDDKEKKMILIGDAQTFQGKLDELMKHDFNVDPTPKVVEAAVETGIKNLQKKIEAMSDDHLGYASLAGKTLSRQTGEFEYKVAFFDSAKQGSTSLGRRPRPPGAVPGRAPGASLRAQRTSESVRTFTDGERLEDVKKRVIFAVFGFRGAVDRLQPILGVPVVRHVAAEVATGAAALADPLPARRAGMAPSAADGAASQAARVEDPAAALRQLSDALQQLAPRLAPVPFAAPPAALALGRLYGADCGKELRGLEDSSSPCSICGADREESAWSMDWSADCARRSMSPLRCALVCGPCGKIRDLPRLVERLTRQLVPLGGQEGAAAQDGDALLQHFLRVNGHDAAEVHKLQDAVSVAHAMMVIHKELRLKMLAGPELQDLLGRSPRSDSAVTGKRAKEPARAGDGVRAGGNPKKRRKPGAA</sequence>
<dbReference type="PANTHER" id="PTHR12630">
    <property type="entry name" value="N-LINKED OLIGOSACCHARIDE PROCESSING"/>
    <property type="match status" value="1"/>
</dbReference>
<feature type="compositionally biased region" description="Basic and acidic residues" evidence="1">
    <location>
        <begin position="281"/>
        <end position="299"/>
    </location>
</feature>
<feature type="compositionally biased region" description="Basic residues" evidence="1">
    <location>
        <begin position="957"/>
        <end position="966"/>
    </location>
</feature>
<feature type="region of interest" description="Disordered" evidence="1">
    <location>
        <begin position="924"/>
        <end position="966"/>
    </location>
</feature>
<dbReference type="Proteomes" id="UP001189429">
    <property type="component" value="Unassembled WGS sequence"/>
</dbReference>
<dbReference type="PANTHER" id="PTHR12630:SF1">
    <property type="entry name" value="GLUCOSIDASE 2 SUBUNIT BETA"/>
    <property type="match status" value="1"/>
</dbReference>
<keyword evidence="4" id="KW-1185">Reference proteome</keyword>
<evidence type="ECO:0000259" key="2">
    <source>
        <dbReference type="Pfam" id="PF12999"/>
    </source>
</evidence>
<comment type="caution">
    <text evidence="3">The sequence shown here is derived from an EMBL/GenBank/DDBJ whole genome shotgun (WGS) entry which is preliminary data.</text>
</comment>
<protein>
    <recommendedName>
        <fullName evidence="2">Glucosidase II beta subunit N-terminal domain-containing protein</fullName>
    </recommendedName>
</protein>
<accession>A0ABN9VB98</accession>
<dbReference type="InterPro" id="IPR028146">
    <property type="entry name" value="PRKCSH_N"/>
</dbReference>
<reference evidence="3" key="1">
    <citation type="submission" date="2023-10" db="EMBL/GenBank/DDBJ databases">
        <authorList>
            <person name="Chen Y."/>
            <person name="Shah S."/>
            <person name="Dougan E. K."/>
            <person name="Thang M."/>
            <person name="Chan C."/>
        </authorList>
    </citation>
    <scope>NUCLEOTIDE SEQUENCE [LARGE SCALE GENOMIC DNA]</scope>
</reference>
<evidence type="ECO:0000313" key="3">
    <source>
        <dbReference type="EMBL" id="CAK0870302.1"/>
    </source>
</evidence>
<evidence type="ECO:0000313" key="4">
    <source>
        <dbReference type="Proteomes" id="UP001189429"/>
    </source>
</evidence>